<name>A0A3P1YHL3_TANFO</name>
<dbReference type="Proteomes" id="UP000279860">
    <property type="component" value="Unassembled WGS sequence"/>
</dbReference>
<keyword evidence="2" id="KW-0378">Hydrolase</keyword>
<dbReference type="SUPFAM" id="SSF56935">
    <property type="entry name" value="Porins"/>
    <property type="match status" value="1"/>
</dbReference>
<evidence type="ECO:0000313" key="3">
    <source>
        <dbReference type="Proteomes" id="UP000279860"/>
    </source>
</evidence>
<dbReference type="EMBL" id="RQYN01000089">
    <property type="protein sequence ID" value="RRD69977.1"/>
    <property type="molecule type" value="Genomic_DNA"/>
</dbReference>
<dbReference type="InterPro" id="IPR008969">
    <property type="entry name" value="CarboxyPept-like_regulatory"/>
</dbReference>
<dbReference type="Gene3D" id="2.60.40.1120">
    <property type="entry name" value="Carboxypeptidase-like, regulatory domain"/>
    <property type="match status" value="1"/>
</dbReference>
<dbReference type="GO" id="GO:0004180">
    <property type="term" value="F:carboxypeptidase activity"/>
    <property type="evidence" value="ECO:0007669"/>
    <property type="project" value="UniProtKB-KW"/>
</dbReference>
<keyword evidence="2" id="KW-0121">Carboxypeptidase</keyword>
<sequence>MKRIIFLSTVLFLMSAGLTAQSPTVLSGKVTDKTSGQPLAGVLVTIRPAGENKVVKFTQTSAEGMFELSIKALPASHVLHFSMMGYASLILPLEAGRNIYDAAMTEKATPLKEVLVKAPSIHQRGDTVTYIVSNFADVQDRSLADVLKKMPGIEVEKSGAIKYNGVSINKFYIEGKDMLGGRYGIATNNIHQKDVGSVEVMENHQPIKALEDLSFSQNPAINIRLKEDAKARWVGTAKAGAGFRPLLWHAEVALMRFKKKSQTLNTLKSNNTGVDLVSETSLFAIDDLFTPFGKSYRLRDYLSVRPDYLREIDSDRSRFNKTHQFNTNNLWSLGKHYDLTAQITYLNNRLTSDNETRTSHFLEDSTIVTEAIEHATEKQHRLSGQLTLTANTSGYYFRNKFLTDLRWDDTDMVVAGTFPNRQTATIPYRQFSNDLELIKRRGKRAYTVNSYNLYQTKPQHLSVVRTDGIQHQHLEASAFYTNTNTALSFYVRPLTISMKLGVVGVIRSLTGELTGVSDTLGQMKNDVSMRYMNLYASPEVEFRQNGFEAKFDMPASFIPYRYTDNLTDRKHNREKFFLSPRLYMRYHFTSRLSASLSGRYA</sequence>
<dbReference type="AlphaFoldDB" id="A0A3P1YHL3"/>
<feature type="signal peptide" evidence="1">
    <location>
        <begin position="1"/>
        <end position="20"/>
    </location>
</feature>
<keyword evidence="1" id="KW-0732">Signal</keyword>
<proteinExistence type="predicted"/>
<gene>
    <name evidence="2" type="ORF">EII41_13175</name>
</gene>
<dbReference type="SUPFAM" id="SSF49464">
    <property type="entry name" value="Carboxypeptidase regulatory domain-like"/>
    <property type="match status" value="1"/>
</dbReference>
<accession>A0A3P1YHL3</accession>
<evidence type="ECO:0000256" key="1">
    <source>
        <dbReference type="SAM" id="SignalP"/>
    </source>
</evidence>
<organism evidence="2 3">
    <name type="scientific">Tannerella forsythia</name>
    <name type="common">Bacteroides forsythus</name>
    <dbReference type="NCBI Taxonomy" id="28112"/>
    <lineage>
        <taxon>Bacteria</taxon>
        <taxon>Pseudomonadati</taxon>
        <taxon>Bacteroidota</taxon>
        <taxon>Bacteroidia</taxon>
        <taxon>Bacteroidales</taxon>
        <taxon>Tannerellaceae</taxon>
        <taxon>Tannerella</taxon>
    </lineage>
</organism>
<feature type="chain" id="PRO_5018161511" evidence="1">
    <location>
        <begin position="21"/>
        <end position="601"/>
    </location>
</feature>
<dbReference type="Pfam" id="PF13715">
    <property type="entry name" value="CarbopepD_reg_2"/>
    <property type="match status" value="1"/>
</dbReference>
<reference evidence="2 3" key="1">
    <citation type="submission" date="2018-11" db="EMBL/GenBank/DDBJ databases">
        <title>Genomes From Bacteria Associated with the Canine Oral Cavity: a Test Case for Automated Genome-Based Taxonomic Assignment.</title>
        <authorList>
            <person name="Coil D.A."/>
            <person name="Jospin G."/>
            <person name="Darling A.E."/>
            <person name="Wallis C."/>
            <person name="Davis I.J."/>
            <person name="Harris S."/>
            <person name="Eisen J.A."/>
            <person name="Holcombe L.J."/>
            <person name="O'Flynn C."/>
        </authorList>
    </citation>
    <scope>NUCLEOTIDE SEQUENCE [LARGE SCALE GENOMIC DNA]</scope>
    <source>
        <strain evidence="2 3">OH1426_COT-023</strain>
    </source>
</reference>
<keyword evidence="2" id="KW-0645">Protease</keyword>
<evidence type="ECO:0000313" key="2">
    <source>
        <dbReference type="EMBL" id="RRD69977.1"/>
    </source>
</evidence>
<comment type="caution">
    <text evidence="2">The sequence shown here is derived from an EMBL/GenBank/DDBJ whole genome shotgun (WGS) entry which is preliminary data.</text>
</comment>
<protein>
    <submittedName>
        <fullName evidence="2">Carboxypeptidase-like regulatory domain-containing protein</fullName>
    </submittedName>
</protein>
<dbReference type="RefSeq" id="WP_124790955.1">
    <property type="nucleotide sequence ID" value="NZ_RQYN01000089.1"/>
</dbReference>